<evidence type="ECO:0000313" key="3">
    <source>
        <dbReference type="EMBL" id="KAK4474168.1"/>
    </source>
</evidence>
<dbReference type="Gene3D" id="1.25.40.90">
    <property type="match status" value="1"/>
</dbReference>
<feature type="compositionally biased region" description="Polar residues" evidence="1">
    <location>
        <begin position="285"/>
        <end position="303"/>
    </location>
</feature>
<evidence type="ECO:0000259" key="2">
    <source>
        <dbReference type="PROSITE" id="PS51391"/>
    </source>
</evidence>
<sequence>MDPNSLLKDQIRHKLAEVTLSSKHVKDAASFLLTQAEHSDFISSQWLEIFRNTNDPSFQLALLYVANEILTKSPKYGVSEFGEALKPFVMQATQFLRPGQFISKLTKLINYWTYRKVFDIKFTEQILQRLTATEQVDKKNVTPLSRYNADDIVKNFSPEKLLDTLRRIKQLDEICESHGKLDISPLGFGSPIMSTVSSLKSKEESRTLTAQVDKCCKHLEFIHKKYEERLEQMSTLQSILEGAEIYYNVQLKEVAVVVNAYGTYGKRVTKTLSQLHDLFHKDHISSPTNTTTSSQHQAKSNVNAHDHDEQAALLKQSTKYNKENSLNEPCYSGDEYYDDLEGGLSHTDDDNDDIGRDGGVSHHGNEDADDNNYYQHKDGSKIKQSPNNISQKVTTDSLANRISNQSTNIFNLSDNNSPAKLTDKPIHLNTLQSSCSKSTPFGFPIFQPVCDASGDVDYRVLLNPTLSQLASNGDNLRLEMNQSSQSQSSVVNNLNSFEVSPTHSLSNKPKMNHHDNCTVHTNYSDKSKNVHKTYSTSMNVKDTFVGRHHSQHYDTPDKSSHPIIEDEEDNMEVSDGDEPDANDADDRILDDKKVDIKNRPISTTVCSQLDKDWRLLTQQVKYDIKSASCLPHTSTANDNDNSNSPIPNLSPKSSVELIYPTPPRLPTASPIRIPPPPPPPPLVGLDPYSFSPPPPLPSTLNELAYQAPLTKKSDLFIPQPPVAPTIPHNAMSLLPSSGSSSSSSSSNIPILSNIQQGMMNTLSCITNLPMANKFDASAPASSSSCELNTIQQNTSKHVEDPFAVISRLTGLSNLMKKFSDIVTNVENNNILPSTTSLAVNTVETTLLPCIISSTSSDDLLLPSSTSEKSSISKYSTNIVDHCTDKEEDKQQMRKSLSPNNDNFLRSRSNSISDSNSSVGGETPTLDERQDDLLSGNDKDRSLMSFHAFGTPTSSLADFLIPSTCHATDPKSFLQNIPHSVTSQTSVIPSLTRSYGLPFSSISNSAHSNTSSIPVNPINMPPSQLSMMRPTMLITNNNPNLPVSNSQFPGLTHSSMMFYEPTRMPITPRPLVPGSILMPPTQTRPVTVAAAVSQGNVRLPTTPFCGPPNWTQPLGVDQSTALQRPPPSDFWALMSSVPPPPPPPPVHPNVPQLPAFTSLNPTHQIHPVVGMFNPNSWMFTSPSTNNRDKQ</sequence>
<feature type="region of interest" description="Disordered" evidence="1">
    <location>
        <begin position="630"/>
        <end position="693"/>
    </location>
</feature>
<feature type="region of interest" description="Disordered" evidence="1">
    <location>
        <begin position="885"/>
        <end position="937"/>
    </location>
</feature>
<feature type="compositionally biased region" description="Pro residues" evidence="1">
    <location>
        <begin position="672"/>
        <end position="682"/>
    </location>
</feature>
<proteinExistence type="predicted"/>
<dbReference type="Proteomes" id="UP001292079">
    <property type="component" value="Unassembled WGS sequence"/>
</dbReference>
<comment type="caution">
    <text evidence="3">The sequence shown here is derived from an EMBL/GenBank/DDBJ whole genome shotgun (WGS) entry which is preliminary data.</text>
</comment>
<dbReference type="InterPro" id="IPR008942">
    <property type="entry name" value="ENTH_VHS"/>
</dbReference>
<gene>
    <name evidence="3" type="ORF">MN116_002654</name>
</gene>
<reference evidence="3" key="1">
    <citation type="submission" date="2022-04" db="EMBL/GenBank/DDBJ databases">
        <authorList>
            <person name="Xu L."/>
            <person name="Lv Z."/>
        </authorList>
    </citation>
    <scope>NUCLEOTIDE SEQUENCE</scope>
    <source>
        <strain evidence="3">LV_2022a</strain>
    </source>
</reference>
<accession>A0AAE1ZHN0</accession>
<dbReference type="AlphaFoldDB" id="A0AAE1ZHN0"/>
<dbReference type="SMART" id="SM00582">
    <property type="entry name" value="RPR"/>
    <property type="match status" value="1"/>
</dbReference>
<dbReference type="Pfam" id="PF04818">
    <property type="entry name" value="CID"/>
    <property type="match status" value="1"/>
</dbReference>
<feature type="compositionally biased region" description="Basic and acidic residues" evidence="1">
    <location>
        <begin position="925"/>
        <end position="937"/>
    </location>
</feature>
<feature type="compositionally biased region" description="Basic and acidic residues" evidence="1">
    <location>
        <begin position="353"/>
        <end position="366"/>
    </location>
</feature>
<evidence type="ECO:0000313" key="4">
    <source>
        <dbReference type="Proteomes" id="UP001292079"/>
    </source>
</evidence>
<dbReference type="EMBL" id="JALJAT010000002">
    <property type="protein sequence ID" value="KAK4474168.1"/>
    <property type="molecule type" value="Genomic_DNA"/>
</dbReference>
<reference evidence="3" key="2">
    <citation type="journal article" date="2023" name="Infect Dis Poverty">
        <title>Chromosome-scale genome of the human blood fluke Schistosoma mekongi and its implications for public health.</title>
        <authorList>
            <person name="Zhou M."/>
            <person name="Xu L."/>
            <person name="Xu D."/>
            <person name="Chen W."/>
            <person name="Khan J."/>
            <person name="Hu Y."/>
            <person name="Huang H."/>
            <person name="Wei H."/>
            <person name="Zhang Y."/>
            <person name="Chusongsang P."/>
            <person name="Tanasarnprasert K."/>
            <person name="Hu X."/>
            <person name="Limpanont Y."/>
            <person name="Lv Z."/>
        </authorList>
    </citation>
    <scope>NUCLEOTIDE SEQUENCE</scope>
    <source>
        <strain evidence="3">LV_2022a</strain>
    </source>
</reference>
<organism evidence="3 4">
    <name type="scientific">Schistosoma mekongi</name>
    <name type="common">Parasitic worm</name>
    <dbReference type="NCBI Taxonomy" id="38744"/>
    <lineage>
        <taxon>Eukaryota</taxon>
        <taxon>Metazoa</taxon>
        <taxon>Spiralia</taxon>
        <taxon>Lophotrochozoa</taxon>
        <taxon>Platyhelminthes</taxon>
        <taxon>Trematoda</taxon>
        <taxon>Digenea</taxon>
        <taxon>Strigeidida</taxon>
        <taxon>Schistosomatoidea</taxon>
        <taxon>Schistosomatidae</taxon>
        <taxon>Schistosoma</taxon>
    </lineage>
</organism>
<feature type="compositionally biased region" description="Low complexity" evidence="1">
    <location>
        <begin position="637"/>
        <end position="654"/>
    </location>
</feature>
<protein>
    <recommendedName>
        <fullName evidence="2">CID domain-containing protein</fullName>
    </recommendedName>
</protein>
<dbReference type="PROSITE" id="PS51391">
    <property type="entry name" value="CID"/>
    <property type="match status" value="1"/>
</dbReference>
<feature type="domain" description="CID" evidence="2">
    <location>
        <begin position="3"/>
        <end position="134"/>
    </location>
</feature>
<feature type="compositionally biased region" description="Polar residues" evidence="1">
    <location>
        <begin position="893"/>
        <end position="903"/>
    </location>
</feature>
<feature type="region of interest" description="Disordered" evidence="1">
    <location>
        <begin position="283"/>
        <end position="389"/>
    </location>
</feature>
<name>A0AAE1ZHN0_SCHME</name>
<dbReference type="InterPro" id="IPR006569">
    <property type="entry name" value="CID_dom"/>
</dbReference>
<evidence type="ECO:0000256" key="1">
    <source>
        <dbReference type="SAM" id="MobiDB-lite"/>
    </source>
</evidence>
<feature type="compositionally biased region" description="Polar residues" evidence="1">
    <location>
        <begin position="315"/>
        <end position="327"/>
    </location>
</feature>
<keyword evidence="4" id="KW-1185">Reference proteome</keyword>
<feature type="compositionally biased region" description="Low complexity" evidence="1">
    <location>
        <begin position="905"/>
        <end position="917"/>
    </location>
</feature>